<keyword evidence="2" id="KW-0378">Hydrolase</keyword>
<evidence type="ECO:0000313" key="2">
    <source>
        <dbReference type="EMBL" id="PYF03133.1"/>
    </source>
</evidence>
<reference evidence="2 3" key="1">
    <citation type="submission" date="2018-06" db="EMBL/GenBank/DDBJ databases">
        <title>Genomic Encyclopedia of Archaeal and Bacterial Type Strains, Phase II (KMG-II): from individual species to whole genera.</title>
        <authorList>
            <person name="Goeker M."/>
        </authorList>
    </citation>
    <scope>NUCLEOTIDE SEQUENCE [LARGE SCALE GENOMIC DNA]</scope>
    <source>
        <strain evidence="2 3">JCM 11668</strain>
    </source>
</reference>
<dbReference type="GO" id="GO:0016787">
    <property type="term" value="F:hydrolase activity"/>
    <property type="evidence" value="ECO:0007669"/>
    <property type="project" value="UniProtKB-KW"/>
</dbReference>
<dbReference type="Pfam" id="PF01890">
    <property type="entry name" value="CbiG_C"/>
    <property type="match status" value="1"/>
</dbReference>
<dbReference type="RefSeq" id="WP_181418907.1">
    <property type="nucleotide sequence ID" value="NZ_QJTI01000008.1"/>
</dbReference>
<feature type="domain" description="CobE/GbiG C-terminal" evidence="1">
    <location>
        <begin position="4"/>
        <end position="124"/>
    </location>
</feature>
<dbReference type="EMBL" id="QJTI01000008">
    <property type="protein sequence ID" value="PYF03133.1"/>
    <property type="molecule type" value="Genomic_DNA"/>
</dbReference>
<sequence length="131" mass="13334">MNRLIIGVGFQKHASSDSVADAIDTVLQALPDHDVTAIAVPTDKARSPALLAAAGERGWPVMTISAASLRAVDAQVVTRSTVSIAQRGVGSVCEAAALAGAGSGAQLVVPRVFSADRRATAAAARCQEFLP</sequence>
<proteinExistence type="predicted"/>
<dbReference type="PANTHER" id="PTHR37477">
    <property type="entry name" value="COBALT-PRECORRIN-5A HYDROLASE"/>
    <property type="match status" value="1"/>
</dbReference>
<dbReference type="Proteomes" id="UP000248148">
    <property type="component" value="Unassembled WGS sequence"/>
</dbReference>
<dbReference type="InterPro" id="IPR036518">
    <property type="entry name" value="CobE/GbiG_C_sf"/>
</dbReference>
<name>A0A318TF01_9BRAD</name>
<dbReference type="AlphaFoldDB" id="A0A318TF01"/>
<protein>
    <submittedName>
        <fullName evidence="2">Cobalt-precorrin 5A hydrolase</fullName>
    </submittedName>
</protein>
<gene>
    <name evidence="2" type="ORF">BJ122_10862</name>
</gene>
<dbReference type="InterPro" id="IPR002750">
    <property type="entry name" value="CobE/GbiG_C"/>
</dbReference>
<dbReference type="GO" id="GO:0009236">
    <property type="term" value="P:cobalamin biosynthetic process"/>
    <property type="evidence" value="ECO:0007669"/>
    <property type="project" value="InterPro"/>
</dbReference>
<accession>A0A318TF01</accession>
<keyword evidence="3" id="KW-1185">Reference proteome</keyword>
<organism evidence="2 3">
    <name type="scientific">Rhodopseudomonas faecalis</name>
    <dbReference type="NCBI Taxonomy" id="99655"/>
    <lineage>
        <taxon>Bacteria</taxon>
        <taxon>Pseudomonadati</taxon>
        <taxon>Pseudomonadota</taxon>
        <taxon>Alphaproteobacteria</taxon>
        <taxon>Hyphomicrobiales</taxon>
        <taxon>Nitrobacteraceae</taxon>
        <taxon>Rhodopseudomonas</taxon>
    </lineage>
</organism>
<dbReference type="InterPro" id="IPR052553">
    <property type="entry name" value="CbiG_hydrolase"/>
</dbReference>
<comment type="caution">
    <text evidence="2">The sequence shown here is derived from an EMBL/GenBank/DDBJ whole genome shotgun (WGS) entry which is preliminary data.</text>
</comment>
<evidence type="ECO:0000313" key="3">
    <source>
        <dbReference type="Proteomes" id="UP000248148"/>
    </source>
</evidence>
<evidence type="ECO:0000259" key="1">
    <source>
        <dbReference type="Pfam" id="PF01890"/>
    </source>
</evidence>
<dbReference type="Gene3D" id="3.30.420.180">
    <property type="entry name" value="CobE/GbiG C-terminal domain"/>
    <property type="match status" value="1"/>
</dbReference>
<dbReference type="PANTHER" id="PTHR37477:SF1">
    <property type="entry name" value="COBALT-PRECORRIN-5A HYDROLASE"/>
    <property type="match status" value="1"/>
</dbReference>
<dbReference type="SUPFAM" id="SSF159664">
    <property type="entry name" value="CobE/GbiG C-terminal domain-like"/>
    <property type="match status" value="1"/>
</dbReference>